<dbReference type="EMBL" id="SRLC01000001">
    <property type="protein sequence ID" value="TGE25556.1"/>
    <property type="molecule type" value="Genomic_DNA"/>
</dbReference>
<accession>A0A4Z0Q800</accession>
<evidence type="ECO:0008006" key="3">
    <source>
        <dbReference type="Google" id="ProtNLM"/>
    </source>
</evidence>
<dbReference type="Proteomes" id="UP000297549">
    <property type="component" value="Unassembled WGS sequence"/>
</dbReference>
<protein>
    <recommendedName>
        <fullName evidence="3">Outer membrane protein beta-barrel domain-containing protein</fullName>
    </recommendedName>
</protein>
<evidence type="ECO:0000313" key="1">
    <source>
        <dbReference type="EMBL" id="TGE25556.1"/>
    </source>
</evidence>
<name>A0A4Z0Q800_9BACT</name>
<dbReference type="RefSeq" id="WP_135463134.1">
    <property type="nucleotide sequence ID" value="NZ_SRLC01000001.1"/>
</dbReference>
<sequence length="233" mass="25965">MPIRYPLAALCLLLGTGTYGQRPVPAPATDRPFYRLYAGAAAGFQMYQTVSAPAPIRYLNRVSILPAFVSVGYQLTPRLAVQAEFGQRDPADTNTASSGYTPDGRRVEAFDRRRAYDAAVPLLLRYRLTRRLNQAFHADALLGISTVFHVWRQEVSVTVDGQQTSYYLVDETRTNRYLTAGAALGVLVRRRYDVVLGTGVNQNVELLRSIRRHTLMPTLTLGLRYFLAPAKPA</sequence>
<gene>
    <name evidence="1" type="ORF">E5K00_10320</name>
</gene>
<dbReference type="AlphaFoldDB" id="A0A4Z0Q800"/>
<reference evidence="1 2" key="1">
    <citation type="submission" date="2019-04" db="EMBL/GenBank/DDBJ databases">
        <authorList>
            <person name="Feng G."/>
            <person name="Zhang J."/>
            <person name="Zhu H."/>
        </authorList>
    </citation>
    <scope>NUCLEOTIDE SEQUENCE [LARGE SCALE GENOMIC DNA]</scope>
    <source>
        <strain evidence="1 2">JCM 31653</strain>
    </source>
</reference>
<dbReference type="OrthoDB" id="886433at2"/>
<organism evidence="1 2">
    <name type="scientific">Hymenobacter aquaticus</name>
    <dbReference type="NCBI Taxonomy" id="1867101"/>
    <lineage>
        <taxon>Bacteria</taxon>
        <taxon>Pseudomonadati</taxon>
        <taxon>Bacteroidota</taxon>
        <taxon>Cytophagia</taxon>
        <taxon>Cytophagales</taxon>
        <taxon>Hymenobacteraceae</taxon>
        <taxon>Hymenobacter</taxon>
    </lineage>
</organism>
<comment type="caution">
    <text evidence="1">The sequence shown here is derived from an EMBL/GenBank/DDBJ whole genome shotgun (WGS) entry which is preliminary data.</text>
</comment>
<keyword evidence="2" id="KW-1185">Reference proteome</keyword>
<proteinExistence type="predicted"/>
<evidence type="ECO:0000313" key="2">
    <source>
        <dbReference type="Proteomes" id="UP000297549"/>
    </source>
</evidence>